<reference evidence="1 2" key="2">
    <citation type="journal article" date="2017" name="Front. Plant Sci.">
        <title>Gene Classification and Mining of Molecular Markers Useful in Red Clover (Trifolium pratense) Breeding.</title>
        <authorList>
            <person name="Istvanek J."/>
            <person name="Dluhosova J."/>
            <person name="Dluhos P."/>
            <person name="Patkova L."/>
            <person name="Nedelnik J."/>
            <person name="Repkova J."/>
        </authorList>
    </citation>
    <scope>NUCLEOTIDE SEQUENCE [LARGE SCALE GENOMIC DNA]</scope>
    <source>
        <strain evidence="2">cv. Tatra</strain>
        <tissue evidence="1">Young leaves</tissue>
    </source>
</reference>
<organism evidence="1 2">
    <name type="scientific">Trifolium pratense</name>
    <name type="common">Red clover</name>
    <dbReference type="NCBI Taxonomy" id="57577"/>
    <lineage>
        <taxon>Eukaryota</taxon>
        <taxon>Viridiplantae</taxon>
        <taxon>Streptophyta</taxon>
        <taxon>Embryophyta</taxon>
        <taxon>Tracheophyta</taxon>
        <taxon>Spermatophyta</taxon>
        <taxon>Magnoliopsida</taxon>
        <taxon>eudicotyledons</taxon>
        <taxon>Gunneridae</taxon>
        <taxon>Pentapetalae</taxon>
        <taxon>rosids</taxon>
        <taxon>fabids</taxon>
        <taxon>Fabales</taxon>
        <taxon>Fabaceae</taxon>
        <taxon>Papilionoideae</taxon>
        <taxon>50 kb inversion clade</taxon>
        <taxon>NPAAA clade</taxon>
        <taxon>Hologalegina</taxon>
        <taxon>IRL clade</taxon>
        <taxon>Trifolieae</taxon>
        <taxon>Trifolium</taxon>
    </lineage>
</organism>
<dbReference type="AlphaFoldDB" id="A0A2K3PAZ5"/>
<protein>
    <submittedName>
        <fullName evidence="1">Uncharacterized protein</fullName>
    </submittedName>
</protein>
<sequence>MEKKSVDWISLSSHIELGSFPLETGREVLVEEGGLPTVSKSAICYKDSRKLGCDGWDNLGKSRRSGISSSPYQ</sequence>
<name>A0A2K3PAZ5_TRIPR</name>
<comment type="caution">
    <text evidence="1">The sequence shown here is derived from an EMBL/GenBank/DDBJ whole genome shotgun (WGS) entry which is preliminary data.</text>
</comment>
<gene>
    <name evidence="1" type="ORF">L195_g009076</name>
</gene>
<evidence type="ECO:0000313" key="1">
    <source>
        <dbReference type="EMBL" id="PNY12445.1"/>
    </source>
</evidence>
<proteinExistence type="predicted"/>
<accession>A0A2K3PAZ5</accession>
<reference evidence="1 2" key="1">
    <citation type="journal article" date="2014" name="Am. J. Bot.">
        <title>Genome assembly and annotation for red clover (Trifolium pratense; Fabaceae).</title>
        <authorList>
            <person name="Istvanek J."/>
            <person name="Jaros M."/>
            <person name="Krenek A."/>
            <person name="Repkova J."/>
        </authorList>
    </citation>
    <scope>NUCLEOTIDE SEQUENCE [LARGE SCALE GENOMIC DNA]</scope>
    <source>
        <strain evidence="2">cv. Tatra</strain>
        <tissue evidence="1">Young leaves</tissue>
    </source>
</reference>
<dbReference type="Proteomes" id="UP000236291">
    <property type="component" value="Unassembled WGS sequence"/>
</dbReference>
<dbReference type="EMBL" id="ASHM01005287">
    <property type="protein sequence ID" value="PNY12445.1"/>
    <property type="molecule type" value="Genomic_DNA"/>
</dbReference>
<evidence type="ECO:0000313" key="2">
    <source>
        <dbReference type="Proteomes" id="UP000236291"/>
    </source>
</evidence>